<dbReference type="Gene3D" id="3.10.100.10">
    <property type="entry name" value="Mannose-Binding Protein A, subunit A"/>
    <property type="match status" value="2"/>
</dbReference>
<dbReference type="SMART" id="SM00034">
    <property type="entry name" value="CLECT"/>
    <property type="match status" value="1"/>
</dbReference>
<dbReference type="PROSITE" id="PS50041">
    <property type="entry name" value="C_TYPE_LECTIN_2"/>
    <property type="match status" value="2"/>
</dbReference>
<dbReference type="GO" id="GO:0030246">
    <property type="term" value="F:carbohydrate binding"/>
    <property type="evidence" value="ECO:0007669"/>
    <property type="project" value="UniProtKB-KW"/>
</dbReference>
<dbReference type="InterPro" id="IPR051663">
    <property type="entry name" value="CLec_Tetranectin-domain"/>
</dbReference>
<dbReference type="PANTHER" id="PTHR22799:SF6">
    <property type="entry name" value="C-TYPE LECTIN DOMAIN FAMILY 4 MEMBER M-LIKE"/>
    <property type="match status" value="1"/>
</dbReference>
<protein>
    <recommendedName>
        <fullName evidence="2">C-type lectin domain-containing protein</fullName>
    </recommendedName>
</protein>
<keyword evidence="4" id="KW-1185">Reference proteome</keyword>
<organism evidence="3 4">
    <name type="scientific">Paralvinella palmiformis</name>
    <dbReference type="NCBI Taxonomy" id="53620"/>
    <lineage>
        <taxon>Eukaryota</taxon>
        <taxon>Metazoa</taxon>
        <taxon>Spiralia</taxon>
        <taxon>Lophotrochozoa</taxon>
        <taxon>Annelida</taxon>
        <taxon>Polychaeta</taxon>
        <taxon>Sedentaria</taxon>
        <taxon>Canalipalpata</taxon>
        <taxon>Terebellida</taxon>
        <taxon>Terebelliformia</taxon>
        <taxon>Alvinellidae</taxon>
        <taxon>Paralvinella</taxon>
    </lineage>
</organism>
<reference evidence="3" key="1">
    <citation type="journal article" date="2023" name="Mol. Biol. Evol.">
        <title>Third-Generation Sequencing Reveals the Adaptive Role of the Epigenome in Three Deep-Sea Polychaetes.</title>
        <authorList>
            <person name="Perez M."/>
            <person name="Aroh O."/>
            <person name="Sun Y."/>
            <person name="Lan Y."/>
            <person name="Juniper S.K."/>
            <person name="Young C.R."/>
            <person name="Angers B."/>
            <person name="Qian P.Y."/>
        </authorList>
    </citation>
    <scope>NUCLEOTIDE SEQUENCE</scope>
    <source>
        <strain evidence="3">P08H-3</strain>
    </source>
</reference>
<dbReference type="Proteomes" id="UP001208570">
    <property type="component" value="Unassembled WGS sequence"/>
</dbReference>
<dbReference type="InterPro" id="IPR016186">
    <property type="entry name" value="C-type_lectin-like/link_sf"/>
</dbReference>
<dbReference type="InterPro" id="IPR001304">
    <property type="entry name" value="C-type_lectin-like"/>
</dbReference>
<dbReference type="InterPro" id="IPR016187">
    <property type="entry name" value="CTDL_fold"/>
</dbReference>
<name>A0AAD9IXN8_9ANNE</name>
<evidence type="ECO:0000259" key="2">
    <source>
        <dbReference type="PROSITE" id="PS50041"/>
    </source>
</evidence>
<dbReference type="AlphaFoldDB" id="A0AAD9IXN8"/>
<comment type="caution">
    <text evidence="3">The sequence shown here is derived from an EMBL/GenBank/DDBJ whole genome shotgun (WGS) entry which is preliminary data.</text>
</comment>
<dbReference type="EMBL" id="JAODUP010000956">
    <property type="protein sequence ID" value="KAK2142428.1"/>
    <property type="molecule type" value="Genomic_DNA"/>
</dbReference>
<sequence length="222" mass="25182">TSFWTGYTNRGKNKPYYWPDGSRVTNVNLMTGQSARGDCLVINRNGQWETSDCKEKNNVACSLDVPYADQMAVFCKTYGNECVCSWPHAEHKSFHNAMTTCLSEGGTLFYPNNRDKFKVLQSGTDDNLNIFFNRYDPWLWIGISDGYTPGVFRGSDTLAITWADWGINEPSLGFNGHCVYVFLGKVYCTICDRRRAFICQSQPGNSFSAFFLVERKLPLNVC</sequence>
<accession>A0AAD9IXN8</accession>
<gene>
    <name evidence="3" type="ORF">LSH36_956g00001</name>
</gene>
<dbReference type="PANTHER" id="PTHR22799">
    <property type="entry name" value="TETRANECTIN-RELATED"/>
    <property type="match status" value="1"/>
</dbReference>
<feature type="domain" description="C-type lectin" evidence="2">
    <location>
        <begin position="78"/>
        <end position="200"/>
    </location>
</feature>
<keyword evidence="1" id="KW-0430">Lectin</keyword>
<proteinExistence type="predicted"/>
<evidence type="ECO:0000313" key="3">
    <source>
        <dbReference type="EMBL" id="KAK2142428.1"/>
    </source>
</evidence>
<feature type="domain" description="C-type lectin" evidence="2">
    <location>
        <begin position="1"/>
        <end position="62"/>
    </location>
</feature>
<dbReference type="CDD" id="cd00037">
    <property type="entry name" value="CLECT"/>
    <property type="match status" value="2"/>
</dbReference>
<feature type="non-terminal residue" evidence="3">
    <location>
        <position position="1"/>
    </location>
</feature>
<evidence type="ECO:0000256" key="1">
    <source>
        <dbReference type="ARBA" id="ARBA00022734"/>
    </source>
</evidence>
<evidence type="ECO:0000313" key="4">
    <source>
        <dbReference type="Proteomes" id="UP001208570"/>
    </source>
</evidence>
<dbReference type="Pfam" id="PF00059">
    <property type="entry name" value="Lectin_C"/>
    <property type="match status" value="2"/>
</dbReference>
<dbReference type="SUPFAM" id="SSF56436">
    <property type="entry name" value="C-type lectin-like"/>
    <property type="match status" value="2"/>
</dbReference>